<dbReference type="InterPro" id="IPR001849">
    <property type="entry name" value="PH_domain"/>
</dbReference>
<sequence>MRHSTLSKSCRPNVSNKKSNFIRRNSLRSTKREITKKFVVNLYESRMPEVNNNAMEDEDAIYSVPMKNNKGANDTEDNNEGVIVSPKRCQNKVRDDRLPVKTFDENFNKEILCREIQENNEVNEYAVLDITASTDSGFSENGSHKNNPDLFPELKQKADVQGHIMKQASSALKILRKKNNHQPAPGELVAEKILLISSYTHEAILQEIRQNQYENVTQNEDRHTASLSISGLNFNLENNAIDDSHNFYFVCICSQGSTVYATETVEAQPGQKSITFRQTFAFDGLNTEFILKVNVYLFKLKKSYGKFGFNKVRSCCTPPRRVLYKDSYSYNIVETEIPSSSFVCCGSLQVQIGDLKKGVWKLDKLPRSSPLTGTTDLKFTITKMDISANRSGFLTVGTLKNNNIVWNRMWCKIKGHNLKFWNYPTDEHINPPVIALDMRKILTNPVDYANRCECPRPRTLHLEVEDEKLTYKTSTISTPLVKNNMHMGYYKMVEYYLSADTQADIEGWKEKLNSVIKFLKLWNTTEKNTYL</sequence>
<dbReference type="Proteomes" id="UP000192223">
    <property type="component" value="Unplaced"/>
</dbReference>
<dbReference type="AlphaFoldDB" id="A0A1W4WNL6"/>
<protein>
    <submittedName>
        <fullName evidence="3">Anillin-like</fullName>
    </submittedName>
</protein>
<dbReference type="OrthoDB" id="5915976at2759"/>
<dbReference type="InterPro" id="IPR011993">
    <property type="entry name" value="PH-like_dom_sf"/>
</dbReference>
<dbReference type="GO" id="GO:0000915">
    <property type="term" value="P:actomyosin contractile ring assembly"/>
    <property type="evidence" value="ECO:0007669"/>
    <property type="project" value="TreeGrafter"/>
</dbReference>
<dbReference type="PROSITE" id="PS50003">
    <property type="entry name" value="PH_DOMAIN"/>
    <property type="match status" value="1"/>
</dbReference>
<dbReference type="SUPFAM" id="SSF50729">
    <property type="entry name" value="PH domain-like"/>
    <property type="match status" value="1"/>
</dbReference>
<evidence type="ECO:0000259" key="1">
    <source>
        <dbReference type="PROSITE" id="PS50003"/>
    </source>
</evidence>
<dbReference type="GO" id="GO:0000281">
    <property type="term" value="P:mitotic cytokinesis"/>
    <property type="evidence" value="ECO:0007669"/>
    <property type="project" value="TreeGrafter"/>
</dbReference>
<dbReference type="Pfam" id="PF08174">
    <property type="entry name" value="Anillin"/>
    <property type="match status" value="1"/>
</dbReference>
<gene>
    <name evidence="3" type="primary">LOC108734851</name>
</gene>
<dbReference type="InParanoid" id="A0A1W4WNL6"/>
<dbReference type="InterPro" id="IPR037840">
    <property type="entry name" value="PH_Anillin"/>
</dbReference>
<evidence type="ECO:0000313" key="3">
    <source>
        <dbReference type="RefSeq" id="XP_018322062.1"/>
    </source>
</evidence>
<dbReference type="InterPro" id="IPR012966">
    <property type="entry name" value="AHD"/>
</dbReference>
<keyword evidence="2" id="KW-1185">Reference proteome</keyword>
<dbReference type="CDD" id="cd01263">
    <property type="entry name" value="PH_anillin"/>
    <property type="match status" value="1"/>
</dbReference>
<dbReference type="PANTHER" id="PTHR21538:SF23">
    <property type="entry name" value="ANILLIN"/>
    <property type="match status" value="1"/>
</dbReference>
<organism evidence="2 3">
    <name type="scientific">Agrilus planipennis</name>
    <name type="common">Emerald ash borer</name>
    <name type="synonym">Agrilus marcopoli</name>
    <dbReference type="NCBI Taxonomy" id="224129"/>
    <lineage>
        <taxon>Eukaryota</taxon>
        <taxon>Metazoa</taxon>
        <taxon>Ecdysozoa</taxon>
        <taxon>Arthropoda</taxon>
        <taxon>Hexapoda</taxon>
        <taxon>Insecta</taxon>
        <taxon>Pterygota</taxon>
        <taxon>Neoptera</taxon>
        <taxon>Endopterygota</taxon>
        <taxon>Coleoptera</taxon>
        <taxon>Polyphaga</taxon>
        <taxon>Elateriformia</taxon>
        <taxon>Buprestoidea</taxon>
        <taxon>Buprestidae</taxon>
        <taxon>Agrilinae</taxon>
        <taxon>Agrilus</taxon>
    </lineage>
</organism>
<accession>A0A1W4WNL6</accession>
<dbReference type="KEGG" id="apln:108734851"/>
<dbReference type="GO" id="GO:0031106">
    <property type="term" value="P:septin ring organization"/>
    <property type="evidence" value="ECO:0007669"/>
    <property type="project" value="TreeGrafter"/>
</dbReference>
<dbReference type="PANTHER" id="PTHR21538">
    <property type="entry name" value="ANILLIN/RHOTEKIN RTKN"/>
    <property type="match status" value="1"/>
</dbReference>
<dbReference type="InterPro" id="IPR051364">
    <property type="entry name" value="Cytokinesis/Rho-signaling"/>
</dbReference>
<dbReference type="Gene3D" id="2.30.29.30">
    <property type="entry name" value="Pleckstrin-homology domain (PH domain)/Phosphotyrosine-binding domain (PTB)"/>
    <property type="match status" value="1"/>
</dbReference>
<dbReference type="RefSeq" id="XP_018322062.1">
    <property type="nucleotide sequence ID" value="XM_018466560.1"/>
</dbReference>
<dbReference type="STRING" id="224129.A0A1W4WNL6"/>
<reference evidence="3" key="1">
    <citation type="submission" date="2025-08" db="UniProtKB">
        <authorList>
            <consortium name="RefSeq"/>
        </authorList>
    </citation>
    <scope>IDENTIFICATION</scope>
    <source>
        <tissue evidence="3">Entire body</tissue>
    </source>
</reference>
<dbReference type="GeneID" id="108734851"/>
<name>A0A1W4WNL6_AGRPL</name>
<proteinExistence type="predicted"/>
<feature type="domain" description="PH" evidence="1">
    <location>
        <begin position="387"/>
        <end position="517"/>
    </location>
</feature>
<dbReference type="GO" id="GO:0005826">
    <property type="term" value="C:actomyosin contractile ring"/>
    <property type="evidence" value="ECO:0007669"/>
    <property type="project" value="TreeGrafter"/>
</dbReference>
<evidence type="ECO:0000313" key="2">
    <source>
        <dbReference type="Proteomes" id="UP000192223"/>
    </source>
</evidence>